<evidence type="ECO:0000256" key="4">
    <source>
        <dbReference type="SAM" id="Phobius"/>
    </source>
</evidence>
<feature type="transmembrane region" description="Helical" evidence="4">
    <location>
        <begin position="121"/>
        <end position="137"/>
    </location>
</feature>
<keyword evidence="4" id="KW-1133">Transmembrane helix</keyword>
<reference evidence="6 7" key="1">
    <citation type="submission" date="2019-03" db="EMBL/GenBank/DDBJ databases">
        <title>Genomic Encyclopedia of Type Strains, Phase III (KMG-III): the genomes of soil and plant-associated and newly described type strains.</title>
        <authorList>
            <person name="Whitman W."/>
        </authorList>
    </citation>
    <scope>NUCLEOTIDE SEQUENCE [LARGE SCALE GENOMIC DNA]</scope>
    <source>
        <strain evidence="6 7">CECT 7378</strain>
    </source>
</reference>
<dbReference type="Pfam" id="PF20966">
    <property type="entry name" value="MASE6"/>
    <property type="match status" value="1"/>
</dbReference>
<evidence type="ECO:0000256" key="1">
    <source>
        <dbReference type="ARBA" id="ARBA00001946"/>
    </source>
</evidence>
<dbReference type="AlphaFoldDB" id="A0A4R6MLC5"/>
<dbReference type="Proteomes" id="UP000294656">
    <property type="component" value="Unassembled WGS sequence"/>
</dbReference>
<dbReference type="Gene3D" id="3.30.70.270">
    <property type="match status" value="1"/>
</dbReference>
<feature type="transmembrane region" description="Helical" evidence="4">
    <location>
        <begin position="66"/>
        <end position="86"/>
    </location>
</feature>
<dbReference type="InterPro" id="IPR000160">
    <property type="entry name" value="GGDEF_dom"/>
</dbReference>
<evidence type="ECO:0000256" key="3">
    <source>
        <dbReference type="ARBA" id="ARBA00034247"/>
    </source>
</evidence>
<comment type="cofactor">
    <cofactor evidence="1">
        <name>Mg(2+)</name>
        <dbReference type="ChEBI" id="CHEBI:18420"/>
    </cofactor>
</comment>
<dbReference type="PANTHER" id="PTHR45138:SF9">
    <property type="entry name" value="DIGUANYLATE CYCLASE DGCM-RELATED"/>
    <property type="match status" value="1"/>
</dbReference>
<dbReference type="FunFam" id="3.30.70.270:FF:000001">
    <property type="entry name" value="Diguanylate cyclase domain protein"/>
    <property type="match status" value="1"/>
</dbReference>
<dbReference type="SMART" id="SM00267">
    <property type="entry name" value="GGDEF"/>
    <property type="match status" value="1"/>
</dbReference>
<keyword evidence="4" id="KW-0812">Transmembrane</keyword>
<feature type="transmembrane region" description="Helical" evidence="4">
    <location>
        <begin position="171"/>
        <end position="191"/>
    </location>
</feature>
<dbReference type="SUPFAM" id="SSF55073">
    <property type="entry name" value="Nucleotide cyclase"/>
    <property type="match status" value="1"/>
</dbReference>
<evidence type="ECO:0000259" key="5">
    <source>
        <dbReference type="PROSITE" id="PS50887"/>
    </source>
</evidence>
<dbReference type="GO" id="GO:0043709">
    <property type="term" value="P:cell adhesion involved in single-species biofilm formation"/>
    <property type="evidence" value="ECO:0007669"/>
    <property type="project" value="TreeGrafter"/>
</dbReference>
<dbReference type="InterPro" id="IPR048435">
    <property type="entry name" value="MASE6"/>
</dbReference>
<feature type="domain" description="GGDEF" evidence="5">
    <location>
        <begin position="235"/>
        <end position="367"/>
    </location>
</feature>
<evidence type="ECO:0000313" key="6">
    <source>
        <dbReference type="EMBL" id="TDP01110.1"/>
    </source>
</evidence>
<dbReference type="GO" id="GO:0005886">
    <property type="term" value="C:plasma membrane"/>
    <property type="evidence" value="ECO:0007669"/>
    <property type="project" value="TreeGrafter"/>
</dbReference>
<sequence>MIHFNRKESNIFNSFKKKVRRLVYGEANSDLLNNNVRRMLITSLFCLVGIFFTGLLGIVALIKGDWLLSFILLFISCLYFFAVLFIRWATNYQLAGKLFIYPLYALMLYLVYTGGVSGTGHVWIFCVPAVSLFLQGLRRGVKELCVFSLLLGVILFFADDFRGGHDYDDVIASRIMYSFLVVVALSTIYEYSMSHYNKMLRESSYLLEKKAITDELTKLLNRYGMYEKLETSVSGRRHILLMDIDHFKQINDIYGHDAGDVYLEKVAQVLTSTIGPEGVVARWGGEEFLVLLSTSSIDEAKHWARRVCSDVCKLNVPHKRDLLQASISIGISKLEPDDMVHDSISYADAALYKAKREGRNRYVVATGQDESRRPW</sequence>
<dbReference type="InterPro" id="IPR050469">
    <property type="entry name" value="Diguanylate_Cyclase"/>
</dbReference>
<dbReference type="GO" id="GO:1902201">
    <property type="term" value="P:negative regulation of bacterial-type flagellum-dependent cell motility"/>
    <property type="evidence" value="ECO:0007669"/>
    <property type="project" value="TreeGrafter"/>
</dbReference>
<feature type="transmembrane region" description="Helical" evidence="4">
    <location>
        <begin position="98"/>
        <end position="115"/>
    </location>
</feature>
<evidence type="ECO:0000256" key="2">
    <source>
        <dbReference type="ARBA" id="ARBA00012528"/>
    </source>
</evidence>
<comment type="catalytic activity">
    <reaction evidence="3">
        <text>2 GTP = 3',3'-c-di-GMP + 2 diphosphate</text>
        <dbReference type="Rhea" id="RHEA:24898"/>
        <dbReference type="ChEBI" id="CHEBI:33019"/>
        <dbReference type="ChEBI" id="CHEBI:37565"/>
        <dbReference type="ChEBI" id="CHEBI:58805"/>
        <dbReference type="EC" id="2.7.7.65"/>
    </reaction>
</comment>
<keyword evidence="4" id="KW-0472">Membrane</keyword>
<name>A0A4R6MLC5_9GAMM</name>
<dbReference type="Pfam" id="PF00990">
    <property type="entry name" value="GGDEF"/>
    <property type="match status" value="1"/>
</dbReference>
<organism evidence="6 7">
    <name type="scientific">Marinomonas balearica</name>
    <dbReference type="NCBI Taxonomy" id="491947"/>
    <lineage>
        <taxon>Bacteria</taxon>
        <taxon>Pseudomonadati</taxon>
        <taxon>Pseudomonadota</taxon>
        <taxon>Gammaproteobacteria</taxon>
        <taxon>Oceanospirillales</taxon>
        <taxon>Oceanospirillaceae</taxon>
        <taxon>Marinomonas</taxon>
    </lineage>
</organism>
<dbReference type="GO" id="GO:0052621">
    <property type="term" value="F:diguanylate cyclase activity"/>
    <property type="evidence" value="ECO:0007669"/>
    <property type="project" value="UniProtKB-EC"/>
</dbReference>
<dbReference type="InterPro" id="IPR029787">
    <property type="entry name" value="Nucleotide_cyclase"/>
</dbReference>
<evidence type="ECO:0000313" key="7">
    <source>
        <dbReference type="Proteomes" id="UP000294656"/>
    </source>
</evidence>
<dbReference type="PROSITE" id="PS50887">
    <property type="entry name" value="GGDEF"/>
    <property type="match status" value="1"/>
</dbReference>
<dbReference type="PANTHER" id="PTHR45138">
    <property type="entry name" value="REGULATORY COMPONENTS OF SENSORY TRANSDUCTION SYSTEM"/>
    <property type="match status" value="1"/>
</dbReference>
<proteinExistence type="predicted"/>
<dbReference type="NCBIfam" id="TIGR00254">
    <property type="entry name" value="GGDEF"/>
    <property type="match status" value="1"/>
</dbReference>
<feature type="transmembrane region" description="Helical" evidence="4">
    <location>
        <begin position="144"/>
        <end position="159"/>
    </location>
</feature>
<dbReference type="EC" id="2.7.7.65" evidence="2"/>
<dbReference type="CDD" id="cd01949">
    <property type="entry name" value="GGDEF"/>
    <property type="match status" value="1"/>
</dbReference>
<dbReference type="EMBL" id="SNXC01000003">
    <property type="protein sequence ID" value="TDP01110.1"/>
    <property type="molecule type" value="Genomic_DNA"/>
</dbReference>
<feature type="transmembrane region" description="Helical" evidence="4">
    <location>
        <begin position="39"/>
        <end position="60"/>
    </location>
</feature>
<gene>
    <name evidence="6" type="ORF">DFP79_0262</name>
</gene>
<keyword evidence="7" id="KW-1185">Reference proteome</keyword>
<accession>A0A4R6MLC5</accession>
<comment type="caution">
    <text evidence="6">The sequence shown here is derived from an EMBL/GenBank/DDBJ whole genome shotgun (WGS) entry which is preliminary data.</text>
</comment>
<protein>
    <recommendedName>
        <fullName evidence="2">diguanylate cyclase</fullName>
        <ecNumber evidence="2">2.7.7.65</ecNumber>
    </recommendedName>
</protein>
<dbReference type="InterPro" id="IPR043128">
    <property type="entry name" value="Rev_trsase/Diguanyl_cyclase"/>
</dbReference>